<evidence type="ECO:0000313" key="6">
    <source>
        <dbReference type="EMBL" id="MFH5244333.1"/>
    </source>
</evidence>
<dbReference type="RefSeq" id="WP_395125629.1">
    <property type="nucleotide sequence ID" value="NZ_JBIMSN010000102.1"/>
</dbReference>
<keyword evidence="1" id="KW-0805">Transcription regulation</keyword>
<evidence type="ECO:0000256" key="3">
    <source>
        <dbReference type="ARBA" id="ARBA00023163"/>
    </source>
</evidence>
<dbReference type="InterPro" id="IPR051081">
    <property type="entry name" value="HTH_MetalResp_TranReg"/>
</dbReference>
<evidence type="ECO:0000313" key="7">
    <source>
        <dbReference type="Proteomes" id="UP001609176"/>
    </source>
</evidence>
<dbReference type="InterPro" id="IPR036390">
    <property type="entry name" value="WH_DNA-bd_sf"/>
</dbReference>
<evidence type="ECO:0000259" key="4">
    <source>
        <dbReference type="PROSITE" id="PS50987"/>
    </source>
</evidence>
<dbReference type="InterPro" id="IPR001845">
    <property type="entry name" value="HTH_ArsR_DNA-bd_dom"/>
</dbReference>
<proteinExistence type="predicted"/>
<dbReference type="Pfam" id="PF01022">
    <property type="entry name" value="HTH_5"/>
    <property type="match status" value="1"/>
</dbReference>
<evidence type="ECO:0000313" key="8">
    <source>
        <dbReference type="Proteomes" id="UP001609219"/>
    </source>
</evidence>
<dbReference type="EMBL" id="JBIMSP010000040">
    <property type="protein sequence ID" value="MFH5244333.1"/>
    <property type="molecule type" value="Genomic_DNA"/>
</dbReference>
<evidence type="ECO:0000256" key="1">
    <source>
        <dbReference type="ARBA" id="ARBA00023015"/>
    </source>
</evidence>
<keyword evidence="3" id="KW-0804">Transcription</keyword>
<dbReference type="PROSITE" id="PS50987">
    <property type="entry name" value="HTH_ARSR_2"/>
    <property type="match status" value="1"/>
</dbReference>
<organism evidence="6 7">
    <name type="scientific">Antrihabitans spumae</name>
    <dbReference type="NCBI Taxonomy" id="3373370"/>
    <lineage>
        <taxon>Bacteria</taxon>
        <taxon>Bacillati</taxon>
        <taxon>Actinomycetota</taxon>
        <taxon>Actinomycetes</taxon>
        <taxon>Mycobacteriales</taxon>
        <taxon>Nocardiaceae</taxon>
        <taxon>Antrihabitans</taxon>
    </lineage>
</organism>
<dbReference type="SMART" id="SM00418">
    <property type="entry name" value="HTH_ARSR"/>
    <property type="match status" value="1"/>
</dbReference>
<dbReference type="CDD" id="cd00090">
    <property type="entry name" value="HTH_ARSR"/>
    <property type="match status" value="1"/>
</dbReference>
<dbReference type="Gene3D" id="1.10.10.10">
    <property type="entry name" value="Winged helix-like DNA-binding domain superfamily/Winged helix DNA-binding domain"/>
    <property type="match status" value="1"/>
</dbReference>
<comment type="caution">
    <text evidence="6">The sequence shown here is derived from an EMBL/GenBank/DDBJ whole genome shotgun (WGS) entry which is preliminary data.</text>
</comment>
<dbReference type="PANTHER" id="PTHR33154:SF33">
    <property type="entry name" value="TRANSCRIPTIONAL REPRESSOR SDPR"/>
    <property type="match status" value="1"/>
</dbReference>
<dbReference type="InterPro" id="IPR011991">
    <property type="entry name" value="ArsR-like_HTH"/>
</dbReference>
<dbReference type="PANTHER" id="PTHR33154">
    <property type="entry name" value="TRANSCRIPTIONAL REGULATOR, ARSR FAMILY"/>
    <property type="match status" value="1"/>
</dbReference>
<name>A0ABW7KPF8_9NOCA</name>
<accession>A0ABW7KPF8</accession>
<feature type="domain" description="HTH arsR-type" evidence="4">
    <location>
        <begin position="1"/>
        <end position="87"/>
    </location>
</feature>
<dbReference type="NCBIfam" id="NF033788">
    <property type="entry name" value="HTH_metalloreg"/>
    <property type="match status" value="1"/>
</dbReference>
<reference evidence="7 8" key="1">
    <citation type="submission" date="2024-10" db="EMBL/GenBank/DDBJ databases">
        <authorList>
            <person name="Riesco R."/>
        </authorList>
    </citation>
    <scope>NUCLEOTIDE SEQUENCE [LARGE SCALE GENOMIC DNA]</scope>
    <source>
        <strain evidence="6 7">NCIMB 15448</strain>
        <strain evidence="5 8">NCIMB 15450</strain>
    </source>
</reference>
<dbReference type="PRINTS" id="PR00778">
    <property type="entry name" value="HTHARSR"/>
</dbReference>
<dbReference type="Proteomes" id="UP001609176">
    <property type="component" value="Unassembled WGS sequence"/>
</dbReference>
<evidence type="ECO:0000256" key="2">
    <source>
        <dbReference type="ARBA" id="ARBA00023125"/>
    </source>
</evidence>
<evidence type="ECO:0000313" key="5">
    <source>
        <dbReference type="EMBL" id="MFH5231190.1"/>
    </source>
</evidence>
<dbReference type="Proteomes" id="UP001609219">
    <property type="component" value="Unassembled WGS sequence"/>
</dbReference>
<dbReference type="InterPro" id="IPR036388">
    <property type="entry name" value="WH-like_DNA-bd_sf"/>
</dbReference>
<sequence length="105" mass="12360">MSLIFEALAQPVRREILDSLRSGPKSVNDLVTEIEVSQPVVSKHLRILREAGFVTVRVDAQRRWYQLRAEPLMEVADWLEPYRWMWERRLDLLGDHLDAMEAEES</sequence>
<dbReference type="SUPFAM" id="SSF46785">
    <property type="entry name" value="Winged helix' DNA-binding domain"/>
    <property type="match status" value="1"/>
</dbReference>
<dbReference type="EMBL" id="JBIMSN010000102">
    <property type="protein sequence ID" value="MFH5231190.1"/>
    <property type="molecule type" value="Genomic_DNA"/>
</dbReference>
<keyword evidence="2" id="KW-0238">DNA-binding</keyword>
<gene>
    <name evidence="6" type="ORF">ACHIPV_21010</name>
    <name evidence="5" type="ORF">ACHIRB_21865</name>
</gene>
<protein>
    <submittedName>
        <fullName evidence="6">ArsR/SmtB family transcription factor</fullName>
    </submittedName>
</protein>
<keyword evidence="8" id="KW-1185">Reference proteome</keyword>